<dbReference type="EMBL" id="CP101751">
    <property type="protein sequence ID" value="UUC44029.1"/>
    <property type="molecule type" value="Genomic_DNA"/>
</dbReference>
<dbReference type="Proteomes" id="UP001059844">
    <property type="component" value="Chromosome"/>
</dbReference>
<accession>A0ABY5IRM7</accession>
<name>A0ABY5IRM7_9FLAO</name>
<protein>
    <submittedName>
        <fullName evidence="1">Uncharacterized protein</fullName>
    </submittedName>
</protein>
<evidence type="ECO:0000313" key="1">
    <source>
        <dbReference type="EMBL" id="UUC44029.1"/>
    </source>
</evidence>
<sequence length="175" mass="21416">MKINNSSDFDLDLFFSCKCFPFICHFATGGLKISDENFFTQYHNNLRNKTLNNNPFKFEYRLNPNLEKIIANKREIDPEFDFENYTRDFIKYAQFGFFSFDRTYLDAPDSNLFHLVAYPIIDNHNRFEMFQYFKEDYFHFLYNYKSDFNFDMNRSYTDIHDFINENFKNSIKIKM</sequence>
<proteinExistence type="predicted"/>
<keyword evidence="2" id="KW-1185">Reference proteome</keyword>
<gene>
    <name evidence="1" type="ORF">NOX80_10335</name>
</gene>
<organism evidence="1 2">
    <name type="scientific">Flavobacterium cerinum</name>
    <dbReference type="NCBI Taxonomy" id="2502784"/>
    <lineage>
        <taxon>Bacteria</taxon>
        <taxon>Pseudomonadati</taxon>
        <taxon>Bacteroidota</taxon>
        <taxon>Flavobacteriia</taxon>
        <taxon>Flavobacteriales</taxon>
        <taxon>Flavobacteriaceae</taxon>
        <taxon>Flavobacterium</taxon>
    </lineage>
</organism>
<reference evidence="1" key="1">
    <citation type="submission" date="2022-07" db="EMBL/GenBank/DDBJ databases">
        <title>Isolation, identification, and degradation of a PFOSA degrading strain from sewage treatment plant.</title>
        <authorList>
            <person name="Zhang L."/>
            <person name="Huo Y."/>
        </authorList>
    </citation>
    <scope>NUCLEOTIDE SEQUENCE</scope>
    <source>
        <strain evidence="1">C1</strain>
    </source>
</reference>
<evidence type="ECO:0000313" key="2">
    <source>
        <dbReference type="Proteomes" id="UP001059844"/>
    </source>
</evidence>
<dbReference type="RefSeq" id="WP_256549698.1">
    <property type="nucleotide sequence ID" value="NZ_CP101751.1"/>
</dbReference>